<accession>A0AAV4DVU9</accession>
<evidence type="ECO:0000313" key="3">
    <source>
        <dbReference type="Proteomes" id="UP000735302"/>
    </source>
</evidence>
<proteinExistence type="predicted"/>
<evidence type="ECO:0000313" key="2">
    <source>
        <dbReference type="EMBL" id="GFO48195.1"/>
    </source>
</evidence>
<feature type="region of interest" description="Disordered" evidence="1">
    <location>
        <begin position="1"/>
        <end position="33"/>
    </location>
</feature>
<dbReference type="Proteomes" id="UP000735302">
    <property type="component" value="Unassembled WGS sequence"/>
</dbReference>
<comment type="caution">
    <text evidence="2">The sequence shown here is derived from an EMBL/GenBank/DDBJ whole genome shotgun (WGS) entry which is preliminary data.</text>
</comment>
<gene>
    <name evidence="2" type="ORF">PoB_007470000</name>
</gene>
<feature type="compositionally biased region" description="Polar residues" evidence="1">
    <location>
        <begin position="1"/>
        <end position="18"/>
    </location>
</feature>
<keyword evidence="3" id="KW-1185">Reference proteome</keyword>
<sequence>MSDRFSYSTTSDESSVPSTPRPDTGGRGAQGQGIQLTIQNLQRVSVSNKSKITVSASKASYIELGVPSSLPVPYCCSGQS</sequence>
<dbReference type="AlphaFoldDB" id="A0AAV4DVU9"/>
<reference evidence="2 3" key="1">
    <citation type="journal article" date="2021" name="Elife">
        <title>Chloroplast acquisition without the gene transfer in kleptoplastic sea slugs, Plakobranchus ocellatus.</title>
        <authorList>
            <person name="Maeda T."/>
            <person name="Takahashi S."/>
            <person name="Yoshida T."/>
            <person name="Shimamura S."/>
            <person name="Takaki Y."/>
            <person name="Nagai Y."/>
            <person name="Toyoda A."/>
            <person name="Suzuki Y."/>
            <person name="Arimoto A."/>
            <person name="Ishii H."/>
            <person name="Satoh N."/>
            <person name="Nishiyama T."/>
            <person name="Hasebe M."/>
            <person name="Maruyama T."/>
            <person name="Minagawa J."/>
            <person name="Obokata J."/>
            <person name="Shigenobu S."/>
        </authorList>
    </citation>
    <scope>NUCLEOTIDE SEQUENCE [LARGE SCALE GENOMIC DNA]</scope>
</reference>
<dbReference type="EMBL" id="BLXT01008384">
    <property type="protein sequence ID" value="GFO48195.1"/>
    <property type="molecule type" value="Genomic_DNA"/>
</dbReference>
<name>A0AAV4DVU9_9GAST</name>
<organism evidence="2 3">
    <name type="scientific">Plakobranchus ocellatus</name>
    <dbReference type="NCBI Taxonomy" id="259542"/>
    <lineage>
        <taxon>Eukaryota</taxon>
        <taxon>Metazoa</taxon>
        <taxon>Spiralia</taxon>
        <taxon>Lophotrochozoa</taxon>
        <taxon>Mollusca</taxon>
        <taxon>Gastropoda</taxon>
        <taxon>Heterobranchia</taxon>
        <taxon>Euthyneura</taxon>
        <taxon>Panpulmonata</taxon>
        <taxon>Sacoglossa</taxon>
        <taxon>Placobranchoidea</taxon>
        <taxon>Plakobranchidae</taxon>
        <taxon>Plakobranchus</taxon>
    </lineage>
</organism>
<evidence type="ECO:0000256" key="1">
    <source>
        <dbReference type="SAM" id="MobiDB-lite"/>
    </source>
</evidence>
<protein>
    <submittedName>
        <fullName evidence="2">Uncharacterized protein</fullName>
    </submittedName>
</protein>